<keyword evidence="3" id="KW-1185">Reference proteome</keyword>
<dbReference type="PANTHER" id="PTHR23155">
    <property type="entry name" value="DISEASE RESISTANCE PROTEIN RP"/>
    <property type="match status" value="1"/>
</dbReference>
<dbReference type="Pfam" id="PF00931">
    <property type="entry name" value="NB-ARC"/>
    <property type="match status" value="1"/>
</dbReference>
<dbReference type="GO" id="GO:0098542">
    <property type="term" value="P:defense response to other organism"/>
    <property type="evidence" value="ECO:0007669"/>
    <property type="project" value="TreeGrafter"/>
</dbReference>
<dbReference type="AlphaFoldDB" id="A0AAE0AM51"/>
<dbReference type="Proteomes" id="UP001281410">
    <property type="component" value="Unassembled WGS sequence"/>
</dbReference>
<dbReference type="InterPro" id="IPR044974">
    <property type="entry name" value="Disease_R_plants"/>
</dbReference>
<proteinExistence type="predicted"/>
<comment type="caution">
    <text evidence="2">The sequence shown here is derived from an EMBL/GenBank/DDBJ whole genome shotgun (WGS) entry which is preliminary data.</text>
</comment>
<reference evidence="2" key="1">
    <citation type="journal article" date="2023" name="Plant J.">
        <title>Genome sequences and population genomics provide insights into the demographic history, inbreeding, and mutation load of two 'living fossil' tree species of Dipteronia.</title>
        <authorList>
            <person name="Feng Y."/>
            <person name="Comes H.P."/>
            <person name="Chen J."/>
            <person name="Zhu S."/>
            <person name="Lu R."/>
            <person name="Zhang X."/>
            <person name="Li P."/>
            <person name="Qiu J."/>
            <person name="Olsen K.M."/>
            <person name="Qiu Y."/>
        </authorList>
    </citation>
    <scope>NUCLEOTIDE SEQUENCE</scope>
    <source>
        <strain evidence="2">NBL</strain>
    </source>
</reference>
<protein>
    <recommendedName>
        <fullName evidence="1">NB-ARC domain-containing protein</fullName>
    </recommendedName>
</protein>
<dbReference type="InterPro" id="IPR002182">
    <property type="entry name" value="NB-ARC"/>
</dbReference>
<dbReference type="PANTHER" id="PTHR23155:SF1205">
    <property type="entry name" value="DISEASE RESISTANCE PROTEIN RPM1"/>
    <property type="match status" value="1"/>
</dbReference>
<evidence type="ECO:0000259" key="1">
    <source>
        <dbReference type="Pfam" id="PF00931"/>
    </source>
</evidence>
<dbReference type="InterPro" id="IPR027417">
    <property type="entry name" value="P-loop_NTPase"/>
</dbReference>
<evidence type="ECO:0000313" key="3">
    <source>
        <dbReference type="Proteomes" id="UP001281410"/>
    </source>
</evidence>
<feature type="domain" description="NB-ARC" evidence="1">
    <location>
        <begin position="261"/>
        <end position="337"/>
    </location>
</feature>
<dbReference type="EMBL" id="JANJYJ010000004">
    <property type="protein sequence ID" value="KAK3220588.1"/>
    <property type="molecule type" value="Genomic_DNA"/>
</dbReference>
<gene>
    <name evidence="2" type="ORF">Dsin_014558</name>
</gene>
<accession>A0AAE0AM51</accession>
<evidence type="ECO:0000313" key="2">
    <source>
        <dbReference type="EMBL" id="KAK3220588.1"/>
    </source>
</evidence>
<name>A0AAE0AM51_9ROSI</name>
<organism evidence="2 3">
    <name type="scientific">Dipteronia sinensis</name>
    <dbReference type="NCBI Taxonomy" id="43782"/>
    <lineage>
        <taxon>Eukaryota</taxon>
        <taxon>Viridiplantae</taxon>
        <taxon>Streptophyta</taxon>
        <taxon>Embryophyta</taxon>
        <taxon>Tracheophyta</taxon>
        <taxon>Spermatophyta</taxon>
        <taxon>Magnoliopsida</taxon>
        <taxon>eudicotyledons</taxon>
        <taxon>Gunneridae</taxon>
        <taxon>Pentapetalae</taxon>
        <taxon>rosids</taxon>
        <taxon>malvids</taxon>
        <taxon>Sapindales</taxon>
        <taxon>Sapindaceae</taxon>
        <taxon>Hippocastanoideae</taxon>
        <taxon>Acereae</taxon>
        <taxon>Dipteronia</taxon>
    </lineage>
</organism>
<dbReference type="GO" id="GO:0043531">
    <property type="term" value="F:ADP binding"/>
    <property type="evidence" value="ECO:0007669"/>
    <property type="project" value="InterPro"/>
</dbReference>
<sequence length="382" mass="43150">MDAKISVSLLINKLQDLLPDGATNNTNTNSSFRKQVLAAIDNLHALKEFLPSSSSGGDSANDHRIAQILEAVCFTADATDALLIKKKQLQEIRRRRGRENDFRPFRSFVYSLWSQVLFTREMKKFNDEVRRLVEMEKEDFSSDIGDIGYCNNSTRLLSLENDSGQHCQLQQWEIPRGCCLGDGTDVFDLERQSKELVVQLIPQHNLNNGHSSELIKEVPCEQDRDQSITKVIALVVEGGSGKTTLARTETLSDDASMRWLTKLSYGTRFLIVLEDVETPQVWETFLNRICSSSQFCGKLIITTSNANNLPPKVANSSVLQVCRLNEDESWKLFLKKVRIVEGGLNPAQGGNPEDMWWLTITNLLAWWFAVYQGTKATRNGQE</sequence>
<dbReference type="SUPFAM" id="SSF52540">
    <property type="entry name" value="P-loop containing nucleoside triphosphate hydrolases"/>
    <property type="match status" value="1"/>
</dbReference>